<dbReference type="RefSeq" id="WP_120949904.1">
    <property type="nucleotide sequence ID" value="NZ_RBIR01000001.1"/>
</dbReference>
<evidence type="ECO:0000256" key="1">
    <source>
        <dbReference type="SAM" id="MobiDB-lite"/>
    </source>
</evidence>
<comment type="caution">
    <text evidence="2">The sequence shown here is derived from an EMBL/GenBank/DDBJ whole genome shotgun (WGS) entry which is preliminary data.</text>
</comment>
<protein>
    <submittedName>
        <fullName evidence="2">Uncharacterized protein</fullName>
    </submittedName>
</protein>
<name>A0A495FKH1_9MICC</name>
<reference evidence="2 3" key="1">
    <citation type="submission" date="2018-10" db="EMBL/GenBank/DDBJ databases">
        <title>Genomic Encyclopedia of Type Strains, Phase IV (KMG-IV): sequencing the most valuable type-strain genomes for metagenomic binning, comparative biology and taxonomic classification.</title>
        <authorList>
            <person name="Goeker M."/>
        </authorList>
    </citation>
    <scope>NUCLEOTIDE SEQUENCE [LARGE SCALE GENOMIC DNA]</scope>
    <source>
        <strain evidence="2 3">DSM 25586</strain>
    </source>
</reference>
<dbReference type="Proteomes" id="UP000276055">
    <property type="component" value="Unassembled WGS sequence"/>
</dbReference>
<dbReference type="OrthoDB" id="4949984at2"/>
<sequence>MFLFVLLAILLLVLFWQYILAGLGLWVLVLITRAVINWTLADQRNYRREPVHTRPSARPVQARPATRAVQARPVQARPAAQLKPMPSRELPVPAYLPRWTASRRLDAGREHAQWQMKFDNAAQ</sequence>
<accession>A0A495FKH1</accession>
<evidence type="ECO:0000313" key="2">
    <source>
        <dbReference type="EMBL" id="RKR29734.1"/>
    </source>
</evidence>
<dbReference type="AlphaFoldDB" id="A0A495FKH1"/>
<feature type="region of interest" description="Disordered" evidence="1">
    <location>
        <begin position="49"/>
        <end position="82"/>
    </location>
</feature>
<evidence type="ECO:0000313" key="3">
    <source>
        <dbReference type="Proteomes" id="UP000276055"/>
    </source>
</evidence>
<gene>
    <name evidence="2" type="ORF">C8D78_0045</name>
</gene>
<organism evidence="2 3">
    <name type="scientific">Arthrobacter oryzae</name>
    <dbReference type="NCBI Taxonomy" id="409290"/>
    <lineage>
        <taxon>Bacteria</taxon>
        <taxon>Bacillati</taxon>
        <taxon>Actinomycetota</taxon>
        <taxon>Actinomycetes</taxon>
        <taxon>Micrococcales</taxon>
        <taxon>Micrococcaceae</taxon>
        <taxon>Arthrobacter</taxon>
    </lineage>
</organism>
<proteinExistence type="predicted"/>
<dbReference type="EMBL" id="RBIR01000001">
    <property type="protein sequence ID" value="RKR29734.1"/>
    <property type="molecule type" value="Genomic_DNA"/>
</dbReference>
<feature type="compositionally biased region" description="Low complexity" evidence="1">
    <location>
        <begin position="67"/>
        <end position="81"/>
    </location>
</feature>